<keyword evidence="1" id="KW-0732">Signal</keyword>
<dbReference type="Proteomes" id="UP001303222">
    <property type="component" value="Unassembled WGS sequence"/>
</dbReference>
<keyword evidence="3" id="KW-1185">Reference proteome</keyword>
<protein>
    <recommendedName>
        <fullName evidence="4">Secreted protein</fullName>
    </recommendedName>
</protein>
<sequence>MTFVLCCRLHATLLTPHFAGAAWIGQRRGSEAVVMVDELCGYFQSHSTLFLCNVILCSQHKELSRESDYMK</sequence>
<evidence type="ECO:0000256" key="1">
    <source>
        <dbReference type="SAM" id="SignalP"/>
    </source>
</evidence>
<dbReference type="EMBL" id="MU859154">
    <property type="protein sequence ID" value="KAK3951208.1"/>
    <property type="molecule type" value="Genomic_DNA"/>
</dbReference>
<feature type="signal peptide" evidence="1">
    <location>
        <begin position="1"/>
        <end position="21"/>
    </location>
</feature>
<proteinExistence type="predicted"/>
<accession>A0AAN6NUA8</accession>
<evidence type="ECO:0000313" key="2">
    <source>
        <dbReference type="EMBL" id="KAK3951208.1"/>
    </source>
</evidence>
<evidence type="ECO:0008006" key="4">
    <source>
        <dbReference type="Google" id="ProtNLM"/>
    </source>
</evidence>
<evidence type="ECO:0000313" key="3">
    <source>
        <dbReference type="Proteomes" id="UP001303222"/>
    </source>
</evidence>
<dbReference type="AlphaFoldDB" id="A0AAN6NUA8"/>
<gene>
    <name evidence="2" type="ORF">QBC32DRAFT_344588</name>
</gene>
<reference evidence="2" key="1">
    <citation type="journal article" date="2023" name="Mol. Phylogenet. Evol.">
        <title>Genome-scale phylogeny and comparative genomics of the fungal order Sordariales.</title>
        <authorList>
            <person name="Hensen N."/>
            <person name="Bonometti L."/>
            <person name="Westerberg I."/>
            <person name="Brannstrom I.O."/>
            <person name="Guillou S."/>
            <person name="Cros-Aarteil S."/>
            <person name="Calhoun S."/>
            <person name="Haridas S."/>
            <person name="Kuo A."/>
            <person name="Mondo S."/>
            <person name="Pangilinan J."/>
            <person name="Riley R."/>
            <person name="LaButti K."/>
            <person name="Andreopoulos B."/>
            <person name="Lipzen A."/>
            <person name="Chen C."/>
            <person name="Yan M."/>
            <person name="Daum C."/>
            <person name="Ng V."/>
            <person name="Clum A."/>
            <person name="Steindorff A."/>
            <person name="Ohm R.A."/>
            <person name="Martin F."/>
            <person name="Silar P."/>
            <person name="Natvig D.O."/>
            <person name="Lalanne C."/>
            <person name="Gautier V."/>
            <person name="Ament-Velasquez S.L."/>
            <person name="Kruys A."/>
            <person name="Hutchinson M.I."/>
            <person name="Powell A.J."/>
            <person name="Barry K."/>
            <person name="Miller A.N."/>
            <person name="Grigoriev I.V."/>
            <person name="Debuchy R."/>
            <person name="Gladieux P."/>
            <person name="Hiltunen Thoren M."/>
            <person name="Johannesson H."/>
        </authorList>
    </citation>
    <scope>NUCLEOTIDE SEQUENCE</scope>
    <source>
        <strain evidence="2">CBS 626.80</strain>
    </source>
</reference>
<organism evidence="2 3">
    <name type="scientific">Pseudoneurospora amorphoporcata</name>
    <dbReference type="NCBI Taxonomy" id="241081"/>
    <lineage>
        <taxon>Eukaryota</taxon>
        <taxon>Fungi</taxon>
        <taxon>Dikarya</taxon>
        <taxon>Ascomycota</taxon>
        <taxon>Pezizomycotina</taxon>
        <taxon>Sordariomycetes</taxon>
        <taxon>Sordariomycetidae</taxon>
        <taxon>Sordariales</taxon>
        <taxon>Sordariaceae</taxon>
        <taxon>Pseudoneurospora</taxon>
    </lineage>
</organism>
<comment type="caution">
    <text evidence="2">The sequence shown here is derived from an EMBL/GenBank/DDBJ whole genome shotgun (WGS) entry which is preliminary data.</text>
</comment>
<name>A0AAN6NUA8_9PEZI</name>
<feature type="chain" id="PRO_5043029456" description="Secreted protein" evidence="1">
    <location>
        <begin position="22"/>
        <end position="71"/>
    </location>
</feature>
<reference evidence="2" key="2">
    <citation type="submission" date="2023-06" db="EMBL/GenBank/DDBJ databases">
        <authorList>
            <consortium name="Lawrence Berkeley National Laboratory"/>
            <person name="Mondo S.J."/>
            <person name="Hensen N."/>
            <person name="Bonometti L."/>
            <person name="Westerberg I."/>
            <person name="Brannstrom I.O."/>
            <person name="Guillou S."/>
            <person name="Cros-Aarteil S."/>
            <person name="Calhoun S."/>
            <person name="Haridas S."/>
            <person name="Kuo A."/>
            <person name="Pangilinan J."/>
            <person name="Riley R."/>
            <person name="Labutti K."/>
            <person name="Andreopoulos B."/>
            <person name="Lipzen A."/>
            <person name="Chen C."/>
            <person name="Yanf M."/>
            <person name="Daum C."/>
            <person name="Ng V."/>
            <person name="Clum A."/>
            <person name="Steindorff A."/>
            <person name="Ohm R."/>
            <person name="Martin F."/>
            <person name="Silar P."/>
            <person name="Natvig D."/>
            <person name="Lalanne C."/>
            <person name="Gautier V."/>
            <person name="Ament-Velasquez S.L."/>
            <person name="Kruys A."/>
            <person name="Hutchinson M.I."/>
            <person name="Powell A.J."/>
            <person name="Barry K."/>
            <person name="Miller A.N."/>
            <person name="Grigoriev I.V."/>
            <person name="Debuchy R."/>
            <person name="Gladieux P."/>
            <person name="Thoren M.H."/>
            <person name="Johannesson H."/>
        </authorList>
    </citation>
    <scope>NUCLEOTIDE SEQUENCE</scope>
    <source>
        <strain evidence="2">CBS 626.80</strain>
    </source>
</reference>